<feature type="transmembrane region" description="Helical" evidence="4">
    <location>
        <begin position="179"/>
        <end position="197"/>
    </location>
</feature>
<feature type="transmembrane region" description="Helical" evidence="4">
    <location>
        <begin position="218"/>
        <end position="239"/>
    </location>
</feature>
<feature type="transmembrane region" description="Helical" evidence="4">
    <location>
        <begin position="315"/>
        <end position="340"/>
    </location>
</feature>
<dbReference type="Pfam" id="PF07690">
    <property type="entry name" value="MFS_1"/>
    <property type="match status" value="1"/>
</dbReference>
<feature type="transmembrane region" description="Helical" evidence="4">
    <location>
        <begin position="148"/>
        <end position="173"/>
    </location>
</feature>
<feature type="transmembrane region" description="Helical" evidence="4">
    <location>
        <begin position="352"/>
        <end position="371"/>
    </location>
</feature>
<dbReference type="OrthoDB" id="7428510at2"/>
<keyword evidence="2 4" id="KW-1133">Transmembrane helix</keyword>
<evidence type="ECO:0000256" key="1">
    <source>
        <dbReference type="ARBA" id="ARBA00022692"/>
    </source>
</evidence>
<feature type="transmembrane region" description="Helical" evidence="4">
    <location>
        <begin position="377"/>
        <end position="398"/>
    </location>
</feature>
<dbReference type="KEGG" id="spai:FPZ24_15825"/>
<dbReference type="InterPro" id="IPR020846">
    <property type="entry name" value="MFS_dom"/>
</dbReference>
<dbReference type="Gene3D" id="1.20.1250.20">
    <property type="entry name" value="MFS general substrate transporter like domains"/>
    <property type="match status" value="2"/>
</dbReference>
<keyword evidence="3 4" id="KW-0472">Membrane</keyword>
<dbReference type="InterPro" id="IPR011701">
    <property type="entry name" value="MFS"/>
</dbReference>
<dbReference type="SUPFAM" id="SSF103473">
    <property type="entry name" value="MFS general substrate transporter"/>
    <property type="match status" value="1"/>
</dbReference>
<accession>A0A5B8LNN4</accession>
<feature type="transmembrane region" description="Helical" evidence="4">
    <location>
        <begin position="259"/>
        <end position="278"/>
    </location>
</feature>
<evidence type="ECO:0000313" key="7">
    <source>
        <dbReference type="Proteomes" id="UP000315673"/>
    </source>
</evidence>
<evidence type="ECO:0000256" key="2">
    <source>
        <dbReference type="ARBA" id="ARBA00022989"/>
    </source>
</evidence>
<name>A0A5B8LNN4_9SPHN</name>
<feature type="transmembrane region" description="Helical" evidence="4">
    <location>
        <begin position="290"/>
        <end position="309"/>
    </location>
</feature>
<dbReference type="CDD" id="cd06174">
    <property type="entry name" value="MFS"/>
    <property type="match status" value="1"/>
</dbReference>
<dbReference type="RefSeq" id="WP_146574633.1">
    <property type="nucleotide sequence ID" value="NZ_CP042306.1"/>
</dbReference>
<evidence type="ECO:0000313" key="6">
    <source>
        <dbReference type="EMBL" id="QDZ09264.1"/>
    </source>
</evidence>
<organism evidence="6 7">
    <name type="scientific">Sphingomonas panacisoli</name>
    <dbReference type="NCBI Taxonomy" id="1813879"/>
    <lineage>
        <taxon>Bacteria</taxon>
        <taxon>Pseudomonadati</taxon>
        <taxon>Pseudomonadota</taxon>
        <taxon>Alphaproteobacteria</taxon>
        <taxon>Sphingomonadales</taxon>
        <taxon>Sphingomonadaceae</taxon>
        <taxon>Sphingomonas</taxon>
    </lineage>
</organism>
<dbReference type="PROSITE" id="PS50850">
    <property type="entry name" value="MFS"/>
    <property type="match status" value="1"/>
</dbReference>
<feature type="transmembrane region" description="Helical" evidence="4">
    <location>
        <begin position="53"/>
        <end position="78"/>
    </location>
</feature>
<dbReference type="InterPro" id="IPR036259">
    <property type="entry name" value="MFS_trans_sf"/>
</dbReference>
<feature type="transmembrane region" description="Helical" evidence="4">
    <location>
        <begin position="90"/>
        <end position="108"/>
    </location>
</feature>
<dbReference type="AlphaFoldDB" id="A0A5B8LNN4"/>
<dbReference type="PANTHER" id="PTHR23528">
    <property type="match status" value="1"/>
</dbReference>
<keyword evidence="1 4" id="KW-0812">Transmembrane</keyword>
<proteinExistence type="predicted"/>
<feature type="domain" description="Major facilitator superfamily (MFS) profile" evidence="5">
    <location>
        <begin position="217"/>
        <end position="402"/>
    </location>
</feature>
<evidence type="ECO:0000256" key="4">
    <source>
        <dbReference type="SAM" id="Phobius"/>
    </source>
</evidence>
<feature type="transmembrane region" description="Helical" evidence="4">
    <location>
        <begin position="114"/>
        <end position="136"/>
    </location>
</feature>
<keyword evidence="7" id="KW-1185">Reference proteome</keyword>
<dbReference type="PANTHER" id="PTHR23528:SF1">
    <property type="entry name" value="MAJOR FACILITATOR SUPERFAMILY (MFS) PROFILE DOMAIN-CONTAINING PROTEIN"/>
    <property type="match status" value="1"/>
</dbReference>
<evidence type="ECO:0000259" key="5">
    <source>
        <dbReference type="PROSITE" id="PS50850"/>
    </source>
</evidence>
<sequence length="402" mass="41915">MRRAAPLPTGGNRSLGFLLIYAIANAGGVIGFLPLLTLLLPMKIEAVVGDGRITLITATVIAGSTAAGLSNILFGWLSDRSVARGGGRRRWVAGGVVATSLSYAYIAVAPTPTAIILATIAFQAALNATLNPLYAIMADEIPDAQNGLTGGLLALANPISSAVLAVVVSMSTLSEGSRLAIVVVAFTTCIAPLLITRSQPLPIVDSPRAAVVGARRDLAFAWAARLLVQISGVILQLYLLYYFESIEASQPTGALPPNIGHLLTLSFAIALPVAVAIGRLSDRIDRRKPFLFGAAAVAALGLLGMAFAGDWTSGAISFAIYSVGAGVFLPLHNAFSIQLLPDPRHRGRDLGLLNLTNTLPSLLGPLLTWALATPSDFRLLMLVLVVLTFCGGLAILAVRGRR</sequence>
<protein>
    <submittedName>
        <fullName evidence="6">MFS transporter</fullName>
    </submittedName>
</protein>
<reference evidence="6 7" key="1">
    <citation type="submission" date="2019-07" db="EMBL/GenBank/DDBJ databases">
        <title>Full genome sequence of Sphingomonas sp. 4R-6-7(HKS19).</title>
        <authorList>
            <person name="Im W.-T."/>
        </authorList>
    </citation>
    <scope>NUCLEOTIDE SEQUENCE [LARGE SCALE GENOMIC DNA]</scope>
    <source>
        <strain evidence="6 7">HKS19</strain>
    </source>
</reference>
<dbReference type="EMBL" id="CP042306">
    <property type="protein sequence ID" value="QDZ09264.1"/>
    <property type="molecule type" value="Genomic_DNA"/>
</dbReference>
<evidence type="ECO:0000256" key="3">
    <source>
        <dbReference type="ARBA" id="ARBA00023136"/>
    </source>
</evidence>
<dbReference type="GO" id="GO:0022857">
    <property type="term" value="F:transmembrane transporter activity"/>
    <property type="evidence" value="ECO:0007669"/>
    <property type="project" value="InterPro"/>
</dbReference>
<feature type="transmembrane region" description="Helical" evidence="4">
    <location>
        <begin position="12"/>
        <end position="33"/>
    </location>
</feature>
<gene>
    <name evidence="6" type="ORF">FPZ24_15825</name>
</gene>
<dbReference type="Proteomes" id="UP000315673">
    <property type="component" value="Chromosome"/>
</dbReference>